<gene>
    <name evidence="5" type="ORF">HQN60_09785</name>
</gene>
<dbReference type="SUPFAM" id="SSF46689">
    <property type="entry name" value="Homeodomain-like"/>
    <property type="match status" value="1"/>
</dbReference>
<organism evidence="5 6">
    <name type="scientific">Deefgea piscis</name>
    <dbReference type="NCBI Taxonomy" id="2739061"/>
    <lineage>
        <taxon>Bacteria</taxon>
        <taxon>Pseudomonadati</taxon>
        <taxon>Pseudomonadota</taxon>
        <taxon>Betaproteobacteria</taxon>
        <taxon>Neisseriales</taxon>
        <taxon>Chitinibacteraceae</taxon>
        <taxon>Deefgea</taxon>
    </lineage>
</organism>
<dbReference type="InterPro" id="IPR009057">
    <property type="entry name" value="Homeodomain-like_sf"/>
</dbReference>
<dbReference type="RefSeq" id="WP_173533463.1">
    <property type="nucleotide sequence ID" value="NZ_CP054143.1"/>
</dbReference>
<evidence type="ECO:0000313" key="5">
    <source>
        <dbReference type="EMBL" id="QKJ66960.1"/>
    </source>
</evidence>
<dbReference type="GO" id="GO:0003700">
    <property type="term" value="F:DNA-binding transcription factor activity"/>
    <property type="evidence" value="ECO:0007669"/>
    <property type="project" value="InterPro"/>
</dbReference>
<dbReference type="InterPro" id="IPR032687">
    <property type="entry name" value="AraC-type_N"/>
</dbReference>
<dbReference type="SMART" id="SM00342">
    <property type="entry name" value="HTH_ARAC"/>
    <property type="match status" value="1"/>
</dbReference>
<evidence type="ECO:0000256" key="2">
    <source>
        <dbReference type="ARBA" id="ARBA00023125"/>
    </source>
</evidence>
<keyword evidence="2" id="KW-0238">DNA-binding</keyword>
<keyword evidence="6" id="KW-1185">Reference proteome</keyword>
<keyword evidence="1" id="KW-0805">Transcription regulation</keyword>
<dbReference type="Pfam" id="PF12625">
    <property type="entry name" value="Arabinose_bd"/>
    <property type="match status" value="1"/>
</dbReference>
<dbReference type="EMBL" id="CP054143">
    <property type="protein sequence ID" value="QKJ66960.1"/>
    <property type="molecule type" value="Genomic_DNA"/>
</dbReference>
<dbReference type="Gene3D" id="1.10.10.60">
    <property type="entry name" value="Homeodomain-like"/>
    <property type="match status" value="1"/>
</dbReference>
<dbReference type="PANTHER" id="PTHR47894">
    <property type="entry name" value="HTH-TYPE TRANSCRIPTIONAL REGULATOR GADX"/>
    <property type="match status" value="1"/>
</dbReference>
<dbReference type="Pfam" id="PF12833">
    <property type="entry name" value="HTH_18"/>
    <property type="match status" value="1"/>
</dbReference>
<keyword evidence="3" id="KW-0804">Transcription</keyword>
<dbReference type="Proteomes" id="UP000504844">
    <property type="component" value="Chromosome"/>
</dbReference>
<proteinExistence type="predicted"/>
<dbReference type="PANTHER" id="PTHR47894:SF1">
    <property type="entry name" value="HTH-TYPE TRANSCRIPTIONAL REGULATOR VQSM"/>
    <property type="match status" value="1"/>
</dbReference>
<evidence type="ECO:0000259" key="4">
    <source>
        <dbReference type="PROSITE" id="PS01124"/>
    </source>
</evidence>
<protein>
    <submittedName>
        <fullName evidence="5">Helix-turn-helix transcriptional regulator</fullName>
    </submittedName>
</protein>
<dbReference type="GO" id="GO:0005829">
    <property type="term" value="C:cytosol"/>
    <property type="evidence" value="ECO:0007669"/>
    <property type="project" value="TreeGrafter"/>
</dbReference>
<dbReference type="KEGG" id="dee:HQN60_09785"/>
<dbReference type="InterPro" id="IPR018060">
    <property type="entry name" value="HTH_AraC"/>
</dbReference>
<reference evidence="5 6" key="1">
    <citation type="submission" date="2020-05" db="EMBL/GenBank/DDBJ databases">
        <title>Complete genome sequence of Deefgea sp. D17.</title>
        <authorList>
            <person name="Bae J.-W."/>
            <person name="Han J.E."/>
        </authorList>
    </citation>
    <scope>NUCLEOTIDE SEQUENCE [LARGE SCALE GENOMIC DNA]</scope>
    <source>
        <strain evidence="5 6">D17</strain>
    </source>
</reference>
<accession>A0A6M8SUC2</accession>
<evidence type="ECO:0000256" key="1">
    <source>
        <dbReference type="ARBA" id="ARBA00023015"/>
    </source>
</evidence>
<dbReference type="GO" id="GO:0000976">
    <property type="term" value="F:transcription cis-regulatory region binding"/>
    <property type="evidence" value="ECO:0007669"/>
    <property type="project" value="TreeGrafter"/>
</dbReference>
<dbReference type="AlphaFoldDB" id="A0A6M8SUC2"/>
<evidence type="ECO:0000256" key="3">
    <source>
        <dbReference type="ARBA" id="ARBA00023163"/>
    </source>
</evidence>
<sequence>MSARQHQTVQLRHLQGLYVRYRDRPALLSELEYLFGLRQVASDNLSEIAAESALQLNEYLHALGDPHAMSWVASQIDLAAGDGFIYYLRSANVLETAIAELLRFAPMLFPDGDMRVVTEAEQWQIQFSPLPQSDRLGGLLRYEAIVVWLIRAVSCILGADIRPLSMQVMTAKMGSTELETICATPIVYQAECFSVAWPTSYLQSKLPGFSASLHSTLQAMFNQRFQHFQAQHTLLWRTWQHLSRGQQLAWADLANTAHALGLSSASFRRQLSLEGTSFRQISVQMKRNRAIHALLDSKIRLEDLAHSLGFAERSTFERAFGLWFTWSPSQFRRELNRSFPHRHRAKWHVAEAWSFAECHSKRLDEALDQELVVLSKLAPYWLDNPKHTALLLVELNLLEIDFNKGMHEFAKFEYSLEAYTYRNLLCSSRGIPQSLEQEQYQRALLVANFSRAVLEDCAFATLDAEHGLMVWAAYFHRLATPLEDLPFAEHCRRSALLLILWGVNPDVLSYLLRWSNNATLVSDYLEHALDYLSARLDQQSLAYGCWRVEFGQQNQVYSQWDLLLKQINHRLESPYFAHLCDLESFTLI</sequence>
<feature type="domain" description="HTH araC/xylS-type" evidence="4">
    <location>
        <begin position="232"/>
        <end position="334"/>
    </location>
</feature>
<dbReference type="PROSITE" id="PS01124">
    <property type="entry name" value="HTH_ARAC_FAMILY_2"/>
    <property type="match status" value="1"/>
</dbReference>
<evidence type="ECO:0000313" key="6">
    <source>
        <dbReference type="Proteomes" id="UP000504844"/>
    </source>
</evidence>
<name>A0A6M8SUC2_9NEIS</name>